<evidence type="ECO:0000313" key="4">
    <source>
        <dbReference type="EMBL" id="QDV09626.1"/>
    </source>
</evidence>
<feature type="region of interest" description="Disordered" evidence="2">
    <location>
        <begin position="54"/>
        <end position="78"/>
    </location>
</feature>
<dbReference type="Gene3D" id="1.20.5.170">
    <property type="match status" value="1"/>
</dbReference>
<accession>A0A518EZW5</accession>
<gene>
    <name evidence="4" type="ORF">Poly30_51840</name>
</gene>
<dbReference type="Proteomes" id="UP000320390">
    <property type="component" value="Chromosome"/>
</dbReference>
<dbReference type="PANTHER" id="PTHR23408">
    <property type="entry name" value="METHYLMALONYL-COA MUTASE"/>
    <property type="match status" value="1"/>
</dbReference>
<dbReference type="PANTHER" id="PTHR23408:SF3">
    <property type="entry name" value="METHYLMALONIC ACIDURIA TYPE A PROTEIN, MITOCHONDRIAL"/>
    <property type="match status" value="1"/>
</dbReference>
<proteinExistence type="inferred from homology"/>
<dbReference type="CDD" id="cd03114">
    <property type="entry name" value="MMAA-like"/>
    <property type="match status" value="1"/>
</dbReference>
<organism evidence="4 5">
    <name type="scientific">Saltatorellus ferox</name>
    <dbReference type="NCBI Taxonomy" id="2528018"/>
    <lineage>
        <taxon>Bacteria</taxon>
        <taxon>Pseudomonadati</taxon>
        <taxon>Planctomycetota</taxon>
        <taxon>Planctomycetia</taxon>
        <taxon>Planctomycetia incertae sedis</taxon>
        <taxon>Saltatorellus</taxon>
    </lineage>
</organism>
<dbReference type="EMBL" id="CP036434">
    <property type="protein sequence ID" value="QDV09626.1"/>
    <property type="molecule type" value="Genomic_DNA"/>
</dbReference>
<comment type="similarity">
    <text evidence="1">Belongs to the SIMIBI class G3E GTPase family. ArgK/MeaB subfamily.</text>
</comment>
<protein>
    <submittedName>
        <fullName evidence="4">Putative GTPase</fullName>
        <ecNumber evidence="4">3.6.-.-</ecNumber>
    </submittedName>
</protein>
<reference evidence="4 5" key="1">
    <citation type="submission" date="2019-02" db="EMBL/GenBank/DDBJ databases">
        <title>Deep-cultivation of Planctomycetes and their phenomic and genomic characterization uncovers novel biology.</title>
        <authorList>
            <person name="Wiegand S."/>
            <person name="Jogler M."/>
            <person name="Boedeker C."/>
            <person name="Pinto D."/>
            <person name="Vollmers J."/>
            <person name="Rivas-Marin E."/>
            <person name="Kohn T."/>
            <person name="Peeters S.H."/>
            <person name="Heuer A."/>
            <person name="Rast P."/>
            <person name="Oberbeckmann S."/>
            <person name="Bunk B."/>
            <person name="Jeske O."/>
            <person name="Meyerdierks A."/>
            <person name="Storesund J.E."/>
            <person name="Kallscheuer N."/>
            <person name="Luecker S."/>
            <person name="Lage O.M."/>
            <person name="Pohl T."/>
            <person name="Merkel B.J."/>
            <person name="Hornburger P."/>
            <person name="Mueller R.-W."/>
            <person name="Bruemmer F."/>
            <person name="Labrenz M."/>
            <person name="Spormann A.M."/>
            <person name="Op den Camp H."/>
            <person name="Overmann J."/>
            <person name="Amann R."/>
            <person name="Jetten M.S.M."/>
            <person name="Mascher T."/>
            <person name="Medema M.H."/>
            <person name="Devos D.P."/>
            <person name="Kaster A.-K."/>
            <person name="Ovreas L."/>
            <person name="Rohde M."/>
            <person name="Galperin M.Y."/>
            <person name="Jogler C."/>
        </authorList>
    </citation>
    <scope>NUCLEOTIDE SEQUENCE [LARGE SCALE GENOMIC DNA]</scope>
    <source>
        <strain evidence="4 5">Poly30</strain>
    </source>
</reference>
<keyword evidence="5" id="KW-1185">Reference proteome</keyword>
<dbReference type="GO" id="GO:0003924">
    <property type="term" value="F:GTPase activity"/>
    <property type="evidence" value="ECO:0007669"/>
    <property type="project" value="InterPro"/>
</dbReference>
<feature type="domain" description="AAA+ ATPase" evidence="3">
    <location>
        <begin position="162"/>
        <end position="334"/>
    </location>
</feature>
<dbReference type="InterPro" id="IPR003593">
    <property type="entry name" value="AAA+_ATPase"/>
</dbReference>
<dbReference type="Pfam" id="PF03308">
    <property type="entry name" value="MeaB"/>
    <property type="match status" value="1"/>
</dbReference>
<evidence type="ECO:0000256" key="1">
    <source>
        <dbReference type="ARBA" id="ARBA00009625"/>
    </source>
</evidence>
<feature type="region of interest" description="Disordered" evidence="2">
    <location>
        <begin position="1"/>
        <end position="27"/>
    </location>
</feature>
<dbReference type="SMART" id="SM00382">
    <property type="entry name" value="AAA"/>
    <property type="match status" value="1"/>
</dbReference>
<sequence>MNSGALELKSVPPHDDVAERDGGDPVAHEGIAAQGEASPASVGLQHAVHEGRLAAGEARHAAERETDQGIGRRPEVAEESWHSGYVTLWIHMTQRSEDHGGGQPATGTEQEISERAAGLAEGVLAGNRTRLAQAITLIESTRSADAPVAQELLGAVLPKTGRAHRVGISGVPGVGKSTLIETLGLHLIEAGHRVAVLAIDPSSTLSGGSILGDKSRMERLAQAEAAFIRPSPSAATLGGVAQRTRETMLLCEAAGFDVVLVETVGVGQSEIAVREMVDTFVVLLLPGAGDELQGIKKGILEVGDILAVNKADGSRVNLARAAARDHSAAMRYIRPRHPEWTPKTLVVSAETGAGIDELWAAIGEHRAMLEASGSLGTQRAEQSTRWMWSLIEERLFRAFRENPAVAQELGATVDAVRAGSLPPGAAATRLLNLFGSP</sequence>
<evidence type="ECO:0000259" key="3">
    <source>
        <dbReference type="SMART" id="SM00382"/>
    </source>
</evidence>
<evidence type="ECO:0000313" key="5">
    <source>
        <dbReference type="Proteomes" id="UP000320390"/>
    </source>
</evidence>
<dbReference type="Gene3D" id="1.10.287.130">
    <property type="match status" value="1"/>
</dbReference>
<evidence type="ECO:0000256" key="2">
    <source>
        <dbReference type="SAM" id="MobiDB-lite"/>
    </source>
</evidence>
<dbReference type="AlphaFoldDB" id="A0A518EZW5"/>
<dbReference type="GO" id="GO:0005737">
    <property type="term" value="C:cytoplasm"/>
    <property type="evidence" value="ECO:0007669"/>
    <property type="project" value="TreeGrafter"/>
</dbReference>
<keyword evidence="4" id="KW-0378">Hydrolase</keyword>
<dbReference type="NCBIfam" id="TIGR00750">
    <property type="entry name" value="lao"/>
    <property type="match status" value="1"/>
</dbReference>
<dbReference type="InterPro" id="IPR005129">
    <property type="entry name" value="GTPase_ArgK"/>
</dbReference>
<feature type="compositionally biased region" description="Basic and acidic residues" evidence="2">
    <location>
        <begin position="12"/>
        <end position="27"/>
    </location>
</feature>
<dbReference type="InterPro" id="IPR027417">
    <property type="entry name" value="P-loop_NTPase"/>
</dbReference>
<dbReference type="NCBIfam" id="NF006958">
    <property type="entry name" value="PRK09435.1"/>
    <property type="match status" value="1"/>
</dbReference>
<dbReference type="GO" id="GO:0005525">
    <property type="term" value="F:GTP binding"/>
    <property type="evidence" value="ECO:0007669"/>
    <property type="project" value="InterPro"/>
</dbReference>
<name>A0A518EZW5_9BACT</name>
<dbReference type="Gene3D" id="3.40.50.300">
    <property type="entry name" value="P-loop containing nucleotide triphosphate hydrolases"/>
    <property type="match status" value="1"/>
</dbReference>
<dbReference type="EC" id="3.6.-.-" evidence="4"/>
<dbReference type="SUPFAM" id="SSF52540">
    <property type="entry name" value="P-loop containing nucleoside triphosphate hydrolases"/>
    <property type="match status" value="1"/>
</dbReference>